<dbReference type="Proteomes" id="UP000541969">
    <property type="component" value="Unassembled WGS sequence"/>
</dbReference>
<comment type="caution">
    <text evidence="2">The sequence shown here is derived from an EMBL/GenBank/DDBJ whole genome shotgun (WGS) entry which is preliminary data.</text>
</comment>
<organism evidence="2 3">
    <name type="scientific">Petropleomorpha daqingensis</name>
    <dbReference type="NCBI Taxonomy" id="2026353"/>
    <lineage>
        <taxon>Bacteria</taxon>
        <taxon>Bacillati</taxon>
        <taxon>Actinomycetota</taxon>
        <taxon>Actinomycetes</taxon>
        <taxon>Geodermatophilales</taxon>
        <taxon>Geodermatophilaceae</taxon>
        <taxon>Petropleomorpha</taxon>
    </lineage>
</organism>
<keyword evidence="1" id="KW-1133">Transmembrane helix</keyword>
<feature type="transmembrane region" description="Helical" evidence="1">
    <location>
        <begin position="140"/>
        <end position="158"/>
    </location>
</feature>
<feature type="transmembrane region" description="Helical" evidence="1">
    <location>
        <begin position="234"/>
        <end position="252"/>
    </location>
</feature>
<feature type="transmembrane region" description="Helical" evidence="1">
    <location>
        <begin position="170"/>
        <end position="191"/>
    </location>
</feature>
<feature type="transmembrane region" description="Helical" evidence="1">
    <location>
        <begin position="258"/>
        <end position="285"/>
    </location>
</feature>
<proteinExistence type="predicted"/>
<dbReference type="RefSeq" id="WP_179721311.1">
    <property type="nucleotide sequence ID" value="NZ_JACBZT010000001.1"/>
</dbReference>
<dbReference type="NCBIfam" id="NF038012">
    <property type="entry name" value="DMT_1"/>
    <property type="match status" value="1"/>
</dbReference>
<keyword evidence="3" id="KW-1185">Reference proteome</keyword>
<accession>A0A853CP84</accession>
<feature type="transmembrane region" description="Helical" evidence="1">
    <location>
        <begin position="54"/>
        <end position="74"/>
    </location>
</feature>
<reference evidence="2 3" key="1">
    <citation type="submission" date="2020-07" db="EMBL/GenBank/DDBJ databases">
        <title>Sequencing the genomes of 1000 actinobacteria strains.</title>
        <authorList>
            <person name="Klenk H.-P."/>
        </authorList>
    </citation>
    <scope>NUCLEOTIDE SEQUENCE [LARGE SCALE GENOMIC DNA]</scope>
    <source>
        <strain evidence="2 3">DSM 104001</strain>
    </source>
</reference>
<dbReference type="PANTHER" id="PTHR40761">
    <property type="entry name" value="CONSERVED INTEGRAL MEMBRANE ALANINE VALINE AND LEUCINE RICH PROTEIN-RELATED"/>
    <property type="match status" value="1"/>
</dbReference>
<feature type="transmembrane region" description="Helical" evidence="1">
    <location>
        <begin position="80"/>
        <end position="97"/>
    </location>
</feature>
<dbReference type="PANTHER" id="PTHR40761:SF1">
    <property type="entry name" value="CONSERVED INTEGRAL MEMBRANE ALANINE VALINE AND LEUCINE RICH PROTEIN-RELATED"/>
    <property type="match status" value="1"/>
</dbReference>
<feature type="transmembrane region" description="Helical" evidence="1">
    <location>
        <begin position="203"/>
        <end position="222"/>
    </location>
</feature>
<dbReference type="AlphaFoldDB" id="A0A853CP84"/>
<evidence type="ECO:0000313" key="3">
    <source>
        <dbReference type="Proteomes" id="UP000541969"/>
    </source>
</evidence>
<gene>
    <name evidence="2" type="ORF">GGQ55_004877</name>
</gene>
<dbReference type="EMBL" id="JACBZT010000001">
    <property type="protein sequence ID" value="NYJ08599.1"/>
    <property type="molecule type" value="Genomic_DNA"/>
</dbReference>
<sequence>MSPALSSGVSAGAAVLAGLSIASAAVLQQRAASRRPSEERFSLRLIGQLFHDRGWLLGLGLSVVSYGFQALALAFGPLVLVQPLVVSELLFAIPVSARLRGLRLGRREWLAAAAVVAGLTVGLVSASPGEGRPIQPIGRWLPALVVIGGLTVAALLAFRLVRGPARASALGFAGALVSGLQTALFAASLHLLGQRGWGTFVRWEPYCLIVASFLGGFLIQNAFQAGPLAASSPVVDSTLPVVAIGLGVFVFGERVNTTAPALLGGCVGLALLIAGIVALDTSGVVREQQRREKRERQSVAIAQ</sequence>
<dbReference type="SUPFAM" id="SSF103481">
    <property type="entry name" value="Multidrug resistance efflux transporter EmrE"/>
    <property type="match status" value="1"/>
</dbReference>
<keyword evidence="1" id="KW-0812">Transmembrane</keyword>
<feature type="transmembrane region" description="Helical" evidence="1">
    <location>
        <begin position="6"/>
        <end position="27"/>
    </location>
</feature>
<name>A0A853CP84_9ACTN</name>
<dbReference type="InterPro" id="IPR037185">
    <property type="entry name" value="EmrE-like"/>
</dbReference>
<evidence type="ECO:0000256" key="1">
    <source>
        <dbReference type="SAM" id="Phobius"/>
    </source>
</evidence>
<keyword evidence="1" id="KW-0472">Membrane</keyword>
<feature type="transmembrane region" description="Helical" evidence="1">
    <location>
        <begin position="109"/>
        <end position="128"/>
    </location>
</feature>
<evidence type="ECO:0000313" key="2">
    <source>
        <dbReference type="EMBL" id="NYJ08599.1"/>
    </source>
</evidence>
<protein>
    <submittedName>
        <fullName evidence="2">Drug/metabolite transporter (DMT)-like permease</fullName>
    </submittedName>
</protein>